<dbReference type="EMBL" id="OW152820">
    <property type="protein sequence ID" value="CAH2074894.1"/>
    <property type="molecule type" value="Genomic_DNA"/>
</dbReference>
<reference evidence="1" key="1">
    <citation type="submission" date="2022-03" db="EMBL/GenBank/DDBJ databases">
        <authorList>
            <person name="Martin H S."/>
        </authorList>
    </citation>
    <scope>NUCLEOTIDE SEQUENCE</scope>
</reference>
<organism evidence="1 2">
    <name type="scientific">Iphiclides podalirius</name>
    <name type="common">scarce swallowtail</name>
    <dbReference type="NCBI Taxonomy" id="110791"/>
    <lineage>
        <taxon>Eukaryota</taxon>
        <taxon>Metazoa</taxon>
        <taxon>Ecdysozoa</taxon>
        <taxon>Arthropoda</taxon>
        <taxon>Hexapoda</taxon>
        <taxon>Insecta</taxon>
        <taxon>Pterygota</taxon>
        <taxon>Neoptera</taxon>
        <taxon>Endopterygota</taxon>
        <taxon>Lepidoptera</taxon>
        <taxon>Glossata</taxon>
        <taxon>Ditrysia</taxon>
        <taxon>Papilionoidea</taxon>
        <taxon>Papilionidae</taxon>
        <taxon>Papilioninae</taxon>
        <taxon>Iphiclides</taxon>
    </lineage>
</organism>
<proteinExistence type="predicted"/>
<feature type="non-terminal residue" evidence="1">
    <location>
        <position position="72"/>
    </location>
</feature>
<evidence type="ECO:0000313" key="2">
    <source>
        <dbReference type="Proteomes" id="UP000837857"/>
    </source>
</evidence>
<sequence length="72" mass="8017">MSCRSPTPCRGHNATLSPPRPVMNNINVLFAAPLRSPDASRCRPGEYRRLLTPSFRLSGAWWTCVRVSCTSL</sequence>
<gene>
    <name evidence="1" type="ORF">IPOD504_LOCUS16311</name>
</gene>
<keyword evidence="2" id="KW-1185">Reference proteome</keyword>
<dbReference type="Proteomes" id="UP000837857">
    <property type="component" value="Chromosome 8"/>
</dbReference>
<name>A0ABN8J2H6_9NEOP</name>
<evidence type="ECO:0000313" key="1">
    <source>
        <dbReference type="EMBL" id="CAH2074894.1"/>
    </source>
</evidence>
<protein>
    <submittedName>
        <fullName evidence="1">Uncharacterized protein</fullName>
    </submittedName>
</protein>
<accession>A0ABN8J2H6</accession>